<dbReference type="CDD" id="cd04730">
    <property type="entry name" value="NPD_like"/>
    <property type="match status" value="1"/>
</dbReference>
<dbReference type="PANTHER" id="PTHR42747">
    <property type="entry name" value="NITRONATE MONOOXYGENASE-RELATED"/>
    <property type="match status" value="1"/>
</dbReference>
<comment type="caution">
    <text evidence="10">The sequence shown here is derived from an EMBL/GenBank/DDBJ whole genome shotgun (WGS) entry which is preliminary data.</text>
</comment>
<evidence type="ECO:0000256" key="6">
    <source>
        <dbReference type="ARBA" id="ARBA00023002"/>
    </source>
</evidence>
<dbReference type="Proteomes" id="UP001597419">
    <property type="component" value="Unassembled WGS sequence"/>
</dbReference>
<evidence type="ECO:0000256" key="9">
    <source>
        <dbReference type="ARBA" id="ARBA00049401"/>
    </source>
</evidence>
<keyword evidence="3" id="KW-0216">Detoxification</keyword>
<keyword evidence="4" id="KW-0285">Flavoprotein</keyword>
<evidence type="ECO:0000256" key="1">
    <source>
        <dbReference type="ARBA" id="ARBA00001917"/>
    </source>
</evidence>
<proteinExistence type="inferred from homology"/>
<dbReference type="PANTHER" id="PTHR42747:SF3">
    <property type="entry name" value="NITRONATE MONOOXYGENASE-RELATED"/>
    <property type="match status" value="1"/>
</dbReference>
<evidence type="ECO:0000313" key="11">
    <source>
        <dbReference type="Proteomes" id="UP001597419"/>
    </source>
</evidence>
<name>A0ABW5GFA6_9PSEU</name>
<reference evidence="11" key="1">
    <citation type="journal article" date="2019" name="Int. J. Syst. Evol. Microbiol.">
        <title>The Global Catalogue of Microorganisms (GCM) 10K type strain sequencing project: providing services to taxonomists for standard genome sequencing and annotation.</title>
        <authorList>
            <consortium name="The Broad Institute Genomics Platform"/>
            <consortium name="The Broad Institute Genome Sequencing Center for Infectious Disease"/>
            <person name="Wu L."/>
            <person name="Ma J."/>
        </authorList>
    </citation>
    <scope>NUCLEOTIDE SEQUENCE [LARGE SCALE GENOMIC DNA]</scope>
    <source>
        <strain evidence="11">CGMCC 4.7643</strain>
    </source>
</reference>
<evidence type="ECO:0000256" key="8">
    <source>
        <dbReference type="ARBA" id="ARBA00031155"/>
    </source>
</evidence>
<dbReference type="Gene3D" id="3.20.20.70">
    <property type="entry name" value="Aldolase class I"/>
    <property type="match status" value="1"/>
</dbReference>
<dbReference type="Pfam" id="PF03060">
    <property type="entry name" value="NMO"/>
    <property type="match status" value="1"/>
</dbReference>
<dbReference type="EMBL" id="JBHUKU010000005">
    <property type="protein sequence ID" value="MFD2459087.1"/>
    <property type="molecule type" value="Genomic_DNA"/>
</dbReference>
<evidence type="ECO:0000256" key="7">
    <source>
        <dbReference type="ARBA" id="ARBA00023033"/>
    </source>
</evidence>
<organism evidence="10 11">
    <name type="scientific">Amycolatopsis samaneae</name>
    <dbReference type="NCBI Taxonomy" id="664691"/>
    <lineage>
        <taxon>Bacteria</taxon>
        <taxon>Bacillati</taxon>
        <taxon>Actinomycetota</taxon>
        <taxon>Actinomycetes</taxon>
        <taxon>Pseudonocardiales</taxon>
        <taxon>Pseudonocardiaceae</taxon>
        <taxon>Amycolatopsis</taxon>
    </lineage>
</organism>
<protein>
    <recommendedName>
        <fullName evidence="8">Propionate 3-nitronate monooxygenase</fullName>
    </recommendedName>
</protein>
<dbReference type="InterPro" id="IPR013785">
    <property type="entry name" value="Aldolase_TIM"/>
</dbReference>
<dbReference type="GO" id="GO:0004497">
    <property type="term" value="F:monooxygenase activity"/>
    <property type="evidence" value="ECO:0007669"/>
    <property type="project" value="UniProtKB-KW"/>
</dbReference>
<comment type="similarity">
    <text evidence="2">Belongs to the nitronate monooxygenase family. NMO class I subfamily.</text>
</comment>
<keyword evidence="7 10" id="KW-0503">Monooxygenase</keyword>
<dbReference type="SUPFAM" id="SSF51412">
    <property type="entry name" value="Inosine monophosphate dehydrogenase (IMPDH)"/>
    <property type="match status" value="1"/>
</dbReference>
<evidence type="ECO:0000256" key="2">
    <source>
        <dbReference type="ARBA" id="ARBA00009881"/>
    </source>
</evidence>
<accession>A0ABW5GFA6</accession>
<gene>
    <name evidence="10" type="ORF">ACFSYJ_10755</name>
</gene>
<evidence type="ECO:0000256" key="4">
    <source>
        <dbReference type="ARBA" id="ARBA00022630"/>
    </source>
</evidence>
<keyword evidence="6" id="KW-0560">Oxidoreductase</keyword>
<evidence type="ECO:0000256" key="5">
    <source>
        <dbReference type="ARBA" id="ARBA00022643"/>
    </source>
</evidence>
<comment type="catalytic activity">
    <reaction evidence="9">
        <text>3 propionate 3-nitronate + 3 O2 + H2O = 3 3-oxopropanoate + 2 nitrate + nitrite + H2O2 + 3 H(+)</text>
        <dbReference type="Rhea" id="RHEA:57332"/>
        <dbReference type="ChEBI" id="CHEBI:15377"/>
        <dbReference type="ChEBI" id="CHEBI:15378"/>
        <dbReference type="ChEBI" id="CHEBI:15379"/>
        <dbReference type="ChEBI" id="CHEBI:16240"/>
        <dbReference type="ChEBI" id="CHEBI:16301"/>
        <dbReference type="ChEBI" id="CHEBI:17632"/>
        <dbReference type="ChEBI" id="CHEBI:33190"/>
        <dbReference type="ChEBI" id="CHEBI:136067"/>
    </reaction>
</comment>
<comment type="cofactor">
    <cofactor evidence="1">
        <name>FMN</name>
        <dbReference type="ChEBI" id="CHEBI:58210"/>
    </cofactor>
</comment>
<dbReference type="InterPro" id="IPR004136">
    <property type="entry name" value="NMO"/>
</dbReference>
<keyword evidence="5" id="KW-0288">FMN</keyword>
<dbReference type="RefSeq" id="WP_345406223.1">
    <property type="nucleotide sequence ID" value="NZ_BAABHG010000019.1"/>
</dbReference>
<evidence type="ECO:0000256" key="3">
    <source>
        <dbReference type="ARBA" id="ARBA00022575"/>
    </source>
</evidence>
<sequence length="350" mass="36221">MFEDLDFPVIAAPMAGGPTTPALVAAVTRAGGFGFLAGGYLTPQALAERIDETAALTTGTFGVNLFVPGPRAAVDVSAHRERMLAEARRYGVEPGEPLWDDDAYLGKFEVVAERRIPVVSFTFGMPGAADIARLRENGSKVLVTVTSPREAELAAAAGADALVVQGFEAGGHRGLFADDPASPTGGETYGLLSLLRLVAARVDLPLVATGGLVHGADVAAVLAAGADAAQLGTAFLRADEAGTSAPYRAALAERARATAVTRAFSGRPARGLVNRVLTELSAQAPAAYPQLHHISRPVRAAAAKAGDPEALSLWAGQTYPLAAEGPAESIVERLRTEARAAADRLSRLRN</sequence>
<keyword evidence="11" id="KW-1185">Reference proteome</keyword>
<evidence type="ECO:0000313" key="10">
    <source>
        <dbReference type="EMBL" id="MFD2459087.1"/>
    </source>
</evidence>